<sequence>MSNHIFYMVNACLLISHNSTFLIMLPANHREHLSFNNQSTLISVRFIPQSES</sequence>
<accession>A0A8S5QJ51</accession>
<keyword evidence="1" id="KW-0812">Transmembrane</keyword>
<keyword evidence="1" id="KW-0472">Membrane</keyword>
<protein>
    <submittedName>
        <fullName evidence="2">Uncharacterized protein</fullName>
    </submittedName>
</protein>
<feature type="transmembrane region" description="Helical" evidence="1">
    <location>
        <begin position="6"/>
        <end position="25"/>
    </location>
</feature>
<reference evidence="2" key="1">
    <citation type="journal article" date="2021" name="Proc. Natl. Acad. Sci. U.S.A.">
        <title>A Catalog of Tens of Thousands of Viruses from Human Metagenomes Reveals Hidden Associations with Chronic Diseases.</title>
        <authorList>
            <person name="Tisza M.J."/>
            <person name="Buck C.B."/>
        </authorList>
    </citation>
    <scope>NUCLEOTIDE SEQUENCE</scope>
    <source>
        <strain evidence="2">Ctxym25</strain>
    </source>
</reference>
<evidence type="ECO:0000256" key="1">
    <source>
        <dbReference type="SAM" id="Phobius"/>
    </source>
</evidence>
<name>A0A8S5QJ51_9CAUD</name>
<organism evidence="2">
    <name type="scientific">Myoviridae sp. ctxym25</name>
    <dbReference type="NCBI Taxonomy" id="2825210"/>
    <lineage>
        <taxon>Viruses</taxon>
        <taxon>Duplodnaviria</taxon>
        <taxon>Heunggongvirae</taxon>
        <taxon>Uroviricota</taxon>
        <taxon>Caudoviricetes</taxon>
    </lineage>
</organism>
<keyword evidence="1" id="KW-1133">Transmembrane helix</keyword>
<dbReference type="EMBL" id="BK015658">
    <property type="protein sequence ID" value="DAE18556.1"/>
    <property type="molecule type" value="Genomic_DNA"/>
</dbReference>
<evidence type="ECO:0000313" key="2">
    <source>
        <dbReference type="EMBL" id="DAE18556.1"/>
    </source>
</evidence>
<proteinExistence type="predicted"/>